<organism evidence="4 5">
    <name type="scientific">Linum trigynum</name>
    <dbReference type="NCBI Taxonomy" id="586398"/>
    <lineage>
        <taxon>Eukaryota</taxon>
        <taxon>Viridiplantae</taxon>
        <taxon>Streptophyta</taxon>
        <taxon>Embryophyta</taxon>
        <taxon>Tracheophyta</taxon>
        <taxon>Spermatophyta</taxon>
        <taxon>Magnoliopsida</taxon>
        <taxon>eudicotyledons</taxon>
        <taxon>Gunneridae</taxon>
        <taxon>Pentapetalae</taxon>
        <taxon>rosids</taxon>
        <taxon>fabids</taxon>
        <taxon>Malpighiales</taxon>
        <taxon>Linaceae</taxon>
        <taxon>Linum</taxon>
    </lineage>
</organism>
<dbReference type="AlphaFoldDB" id="A0AAV2FHH3"/>
<dbReference type="GO" id="GO:0010019">
    <property type="term" value="P:chloroplast-nucleus signaling pathway"/>
    <property type="evidence" value="ECO:0007669"/>
    <property type="project" value="TreeGrafter"/>
</dbReference>
<dbReference type="EMBL" id="OZ034819">
    <property type="protein sequence ID" value="CAL1397683.1"/>
    <property type="molecule type" value="Genomic_DNA"/>
</dbReference>
<evidence type="ECO:0008006" key="6">
    <source>
        <dbReference type="Google" id="ProtNLM"/>
    </source>
</evidence>
<evidence type="ECO:0000313" key="5">
    <source>
        <dbReference type="Proteomes" id="UP001497516"/>
    </source>
</evidence>
<dbReference type="Pfam" id="PF13041">
    <property type="entry name" value="PPR_2"/>
    <property type="match status" value="1"/>
</dbReference>
<gene>
    <name evidence="4" type="ORF">LTRI10_LOCUS37961</name>
</gene>
<feature type="repeat" description="PPR" evidence="3">
    <location>
        <begin position="218"/>
        <end position="253"/>
    </location>
</feature>
<name>A0AAV2FHH3_9ROSI</name>
<keyword evidence="2" id="KW-0677">Repeat</keyword>
<dbReference type="Proteomes" id="UP001497516">
    <property type="component" value="Chromosome 6"/>
</dbReference>
<protein>
    <recommendedName>
        <fullName evidence="6">Pentatricopeptide repeat-containing protein</fullName>
    </recommendedName>
</protein>
<dbReference type="GO" id="GO:0031930">
    <property type="term" value="P:mitochondria-nucleus signaling pathway"/>
    <property type="evidence" value="ECO:0007669"/>
    <property type="project" value="TreeGrafter"/>
</dbReference>
<dbReference type="PROSITE" id="PS51375">
    <property type="entry name" value="PPR"/>
    <property type="match status" value="4"/>
</dbReference>
<dbReference type="NCBIfam" id="TIGR00756">
    <property type="entry name" value="PPR"/>
    <property type="match status" value="5"/>
</dbReference>
<evidence type="ECO:0000256" key="1">
    <source>
        <dbReference type="ARBA" id="ARBA00007626"/>
    </source>
</evidence>
<evidence type="ECO:0000256" key="2">
    <source>
        <dbReference type="ARBA" id="ARBA00022737"/>
    </source>
</evidence>
<feature type="repeat" description="PPR" evidence="3">
    <location>
        <begin position="254"/>
        <end position="288"/>
    </location>
</feature>
<reference evidence="4 5" key="1">
    <citation type="submission" date="2024-04" db="EMBL/GenBank/DDBJ databases">
        <authorList>
            <person name="Fracassetti M."/>
        </authorList>
    </citation>
    <scope>NUCLEOTIDE SEQUENCE [LARGE SCALE GENOMIC DNA]</scope>
</reference>
<dbReference type="InterPro" id="IPR002885">
    <property type="entry name" value="PPR_rpt"/>
</dbReference>
<dbReference type="GO" id="GO:0009507">
    <property type="term" value="C:chloroplast"/>
    <property type="evidence" value="ECO:0007669"/>
    <property type="project" value="TreeGrafter"/>
</dbReference>
<dbReference type="Gene3D" id="1.25.40.10">
    <property type="entry name" value="Tetratricopeptide repeat domain"/>
    <property type="match status" value="3"/>
</dbReference>
<dbReference type="InterPro" id="IPR011990">
    <property type="entry name" value="TPR-like_helical_dom_sf"/>
</dbReference>
<evidence type="ECO:0000313" key="4">
    <source>
        <dbReference type="EMBL" id="CAL1397683.1"/>
    </source>
</evidence>
<evidence type="ECO:0000256" key="3">
    <source>
        <dbReference type="PROSITE-ProRule" id="PRU00708"/>
    </source>
</evidence>
<proteinExistence type="inferred from homology"/>
<feature type="repeat" description="PPR" evidence="3">
    <location>
        <begin position="289"/>
        <end position="323"/>
    </location>
</feature>
<dbReference type="Pfam" id="PF01535">
    <property type="entry name" value="PPR"/>
    <property type="match status" value="3"/>
</dbReference>
<sequence length="406" mass="45350">MSTTTRSTASRLHGLFTKTPVAAPAATVAGGSSPVTTPAVVATKSGRVKELYKARSLERLVAMFKESSKERRFRARWGIYEETVRRLMRANRHDWIEEILEEQKKYPDVSREGFNVRLIRLYGDAGMFEHARKVFDEMPGRSSKITVLSFNALLAAAVHSKKYDVAKELFEELPAKMEIKPDVFSYNIVVKGLCEAGSLDAAASLIDEMEEKQICQPNVVTFNTLLDGFYSNSRFDEGDAIWARLMKHENVSPDVKSYSAKFMGLAKQKRAQEAVELVVEMKEKGLEPDAICWHNLIKGFVNEANVEAAKQWYGEMRSRECKPHRMTFAALIPFVCGEGDDAGFGFKLAMDIFGTKQLVDQGLLQRVVDALAKAGKVKEAEEVVALGMNNGYYQYSKLCLPSTGVA</sequence>
<feature type="repeat" description="PPR" evidence="3">
    <location>
        <begin position="182"/>
        <end position="216"/>
    </location>
</feature>
<accession>A0AAV2FHH3</accession>
<dbReference type="Pfam" id="PF13812">
    <property type="entry name" value="PPR_3"/>
    <property type="match status" value="1"/>
</dbReference>
<comment type="similarity">
    <text evidence="1">Belongs to the PPR family. P subfamily.</text>
</comment>
<dbReference type="PANTHER" id="PTHR47936:SF5">
    <property type="entry name" value="PENTACOTRIPEPTIDE-REPEAT REGION OF PRORP DOMAIN-CONTAINING PROTEIN"/>
    <property type="match status" value="1"/>
</dbReference>
<keyword evidence="5" id="KW-1185">Reference proteome</keyword>
<dbReference type="PANTHER" id="PTHR47936">
    <property type="entry name" value="PPR_LONG DOMAIN-CONTAINING PROTEIN"/>
    <property type="match status" value="1"/>
</dbReference>